<proteinExistence type="predicted"/>
<gene>
    <name evidence="6" type="ORF">SAMN05216323_101734</name>
</gene>
<keyword evidence="4" id="KW-0408">Iron</keyword>
<evidence type="ECO:0000259" key="5">
    <source>
        <dbReference type="Pfam" id="PF01814"/>
    </source>
</evidence>
<keyword evidence="3" id="KW-0479">Metal-binding</keyword>
<dbReference type="Gene3D" id="1.20.120.520">
    <property type="entry name" value="nmb1532 protein domain like"/>
    <property type="match status" value="1"/>
</dbReference>
<dbReference type="PANTHER" id="PTHR36438:SF1">
    <property type="entry name" value="IRON-SULFUR CLUSTER REPAIR PROTEIN YTFE"/>
    <property type="match status" value="1"/>
</dbReference>
<dbReference type="Pfam" id="PF01814">
    <property type="entry name" value="Hemerythrin"/>
    <property type="match status" value="1"/>
</dbReference>
<dbReference type="RefSeq" id="WP_092437084.1">
    <property type="nucleotide sequence ID" value="NZ_FMYP01000017.1"/>
</dbReference>
<dbReference type="Proteomes" id="UP000199452">
    <property type="component" value="Unassembled WGS sequence"/>
</dbReference>
<sequence length="245" mass="28178">MIITHSTKMAEVIHDHIQLLPIIHRFGIRLGFGEKTVAQVCDSYSVDVDFFLETTNLFCDELYTPSKKASKYGVEVVVNYLLKSHAYFYEEKFISIREKIQLLAQYHGGEAHVGLIDKFFSNYVAEFMEHIRFEDSVVFPYSIMISDCFVSGVITPDLKNRMENYSMSVFNQQHEDIEEKLSDLRNILIKYLPPIDNGKVVTAILLELSSMEKELEDHTVIEERILVPKVLAMEIALKRPGGYAV</sequence>
<evidence type="ECO:0000313" key="6">
    <source>
        <dbReference type="EMBL" id="SDC10235.1"/>
    </source>
</evidence>
<dbReference type="STRING" id="1640674.SAMN05216323_101734"/>
<evidence type="ECO:0000256" key="1">
    <source>
        <dbReference type="ARBA" id="ARBA00004496"/>
    </source>
</evidence>
<protein>
    <submittedName>
        <fullName evidence="6">Regulator of cell morphogenesis and NO signaling</fullName>
    </submittedName>
</protein>
<dbReference type="InterPro" id="IPR019903">
    <property type="entry name" value="RIC_family"/>
</dbReference>
<feature type="domain" description="Hemerythrin-like" evidence="5">
    <location>
        <begin position="100"/>
        <end position="230"/>
    </location>
</feature>
<dbReference type="InterPro" id="IPR012312">
    <property type="entry name" value="Hemerythrin-like"/>
</dbReference>
<evidence type="ECO:0000313" key="7">
    <source>
        <dbReference type="Proteomes" id="UP000199452"/>
    </source>
</evidence>
<comment type="subcellular location">
    <subcellularLocation>
        <location evidence="1">Cytoplasm</location>
    </subcellularLocation>
</comment>
<dbReference type="GO" id="GO:0005737">
    <property type="term" value="C:cytoplasm"/>
    <property type="evidence" value="ECO:0007669"/>
    <property type="project" value="UniProtKB-SubCell"/>
</dbReference>
<evidence type="ECO:0000256" key="3">
    <source>
        <dbReference type="ARBA" id="ARBA00022723"/>
    </source>
</evidence>
<evidence type="ECO:0000256" key="2">
    <source>
        <dbReference type="ARBA" id="ARBA00022490"/>
    </source>
</evidence>
<dbReference type="GO" id="GO:0046872">
    <property type="term" value="F:metal ion binding"/>
    <property type="evidence" value="ECO:0007669"/>
    <property type="project" value="UniProtKB-KW"/>
</dbReference>
<evidence type="ECO:0000256" key="4">
    <source>
        <dbReference type="ARBA" id="ARBA00023004"/>
    </source>
</evidence>
<organism evidence="6 7">
    <name type="scientific">Williamwhitmania taraxaci</name>
    <dbReference type="NCBI Taxonomy" id="1640674"/>
    <lineage>
        <taxon>Bacteria</taxon>
        <taxon>Pseudomonadati</taxon>
        <taxon>Bacteroidota</taxon>
        <taxon>Bacteroidia</taxon>
        <taxon>Bacteroidales</taxon>
        <taxon>Williamwhitmaniaceae</taxon>
        <taxon>Williamwhitmania</taxon>
    </lineage>
</organism>
<name>A0A1G6IW10_9BACT</name>
<dbReference type="OrthoDB" id="937463at2"/>
<accession>A0A1G6IW10</accession>
<reference evidence="6 7" key="1">
    <citation type="submission" date="2016-09" db="EMBL/GenBank/DDBJ databases">
        <authorList>
            <person name="Capua I."/>
            <person name="De Benedictis P."/>
            <person name="Joannis T."/>
            <person name="Lombin L.H."/>
            <person name="Cattoli G."/>
        </authorList>
    </citation>
    <scope>NUCLEOTIDE SEQUENCE [LARGE SCALE GENOMIC DNA]</scope>
    <source>
        <strain evidence="6 7">A7P-90m</strain>
    </source>
</reference>
<keyword evidence="7" id="KW-1185">Reference proteome</keyword>
<dbReference type="EMBL" id="FMYP01000017">
    <property type="protein sequence ID" value="SDC10235.1"/>
    <property type="molecule type" value="Genomic_DNA"/>
</dbReference>
<keyword evidence="2" id="KW-0963">Cytoplasm</keyword>
<dbReference type="PANTHER" id="PTHR36438">
    <property type="entry name" value="IRON-SULFUR CLUSTER REPAIR PROTEIN YTFE"/>
    <property type="match status" value="1"/>
</dbReference>
<dbReference type="AlphaFoldDB" id="A0A1G6IW10"/>